<accession>A0ABS5SFZ2</accession>
<dbReference type="Pfam" id="PF01402">
    <property type="entry name" value="RHH_1"/>
    <property type="match status" value="1"/>
</dbReference>
<gene>
    <name evidence="2" type="ORF">KI810_10985</name>
</gene>
<reference evidence="2 3" key="1">
    <citation type="submission" date="2021-05" db="EMBL/GenBank/DDBJ databases">
        <title>The draft genome of Geobacter luticola JCM 17780.</title>
        <authorList>
            <person name="Xu Z."/>
            <person name="Masuda Y."/>
            <person name="Itoh H."/>
            <person name="Senoo K."/>
        </authorList>
    </citation>
    <scope>NUCLEOTIDE SEQUENCE [LARGE SCALE GENOMIC DNA]</scope>
    <source>
        <strain evidence="2 3">JCM 17780</strain>
    </source>
</reference>
<evidence type="ECO:0000313" key="2">
    <source>
        <dbReference type="EMBL" id="MBT0653582.1"/>
    </source>
</evidence>
<feature type="domain" description="Ribbon-helix-helix protein CopG" evidence="1">
    <location>
        <begin position="11"/>
        <end position="43"/>
    </location>
</feature>
<sequence>MAMKKNPRYNVVSLRISDAEKETLTEIARRMDRSISDVMREAVGLVQLRMGKSVSSR</sequence>
<dbReference type="InterPro" id="IPR002145">
    <property type="entry name" value="CopG"/>
</dbReference>
<name>A0ABS5SFZ2_9BACT</name>
<protein>
    <submittedName>
        <fullName evidence="2">Ribbon-helix-helix protein, CopG family</fullName>
    </submittedName>
</protein>
<evidence type="ECO:0000259" key="1">
    <source>
        <dbReference type="Pfam" id="PF01402"/>
    </source>
</evidence>
<organism evidence="2 3">
    <name type="scientific">Geomobilimonas luticola</name>
    <dbReference type="NCBI Taxonomy" id="1114878"/>
    <lineage>
        <taxon>Bacteria</taxon>
        <taxon>Pseudomonadati</taxon>
        <taxon>Thermodesulfobacteriota</taxon>
        <taxon>Desulfuromonadia</taxon>
        <taxon>Geobacterales</taxon>
        <taxon>Geobacteraceae</taxon>
        <taxon>Geomobilimonas</taxon>
    </lineage>
</organism>
<keyword evidence="3" id="KW-1185">Reference proteome</keyword>
<evidence type="ECO:0000313" key="3">
    <source>
        <dbReference type="Proteomes" id="UP000756860"/>
    </source>
</evidence>
<comment type="caution">
    <text evidence="2">The sequence shown here is derived from an EMBL/GenBank/DDBJ whole genome shotgun (WGS) entry which is preliminary data.</text>
</comment>
<proteinExistence type="predicted"/>
<dbReference type="Proteomes" id="UP000756860">
    <property type="component" value="Unassembled WGS sequence"/>
</dbReference>
<dbReference type="RefSeq" id="WP_214175582.1">
    <property type="nucleotide sequence ID" value="NZ_JAHCVK010000004.1"/>
</dbReference>
<dbReference type="EMBL" id="JAHCVK010000004">
    <property type="protein sequence ID" value="MBT0653582.1"/>
    <property type="molecule type" value="Genomic_DNA"/>
</dbReference>